<evidence type="ECO:0000313" key="2">
    <source>
        <dbReference type="Proteomes" id="UP000186953"/>
    </source>
</evidence>
<reference evidence="2" key="1">
    <citation type="submission" date="2017-01" db="EMBL/GenBank/DDBJ databases">
        <authorList>
            <person name="Varghese N."/>
            <person name="Submissions S."/>
        </authorList>
    </citation>
    <scope>NUCLEOTIDE SEQUENCE [LARGE SCALE GENOMIC DNA]</scope>
    <source>
        <strain evidence="2">DSM 15366</strain>
    </source>
</reference>
<organism evidence="1 2">
    <name type="scientific">Maribacter ulvicola</name>
    <dbReference type="NCBI Taxonomy" id="228959"/>
    <lineage>
        <taxon>Bacteria</taxon>
        <taxon>Pseudomonadati</taxon>
        <taxon>Bacteroidota</taxon>
        <taxon>Flavobacteriia</taxon>
        <taxon>Flavobacteriales</taxon>
        <taxon>Flavobacteriaceae</taxon>
        <taxon>Maribacter</taxon>
    </lineage>
</organism>
<accession>A0A1N6SMS7</accession>
<gene>
    <name evidence="1" type="ORF">SAMN05421797_1011723</name>
</gene>
<dbReference type="PROSITE" id="PS51257">
    <property type="entry name" value="PROKAR_LIPOPROTEIN"/>
    <property type="match status" value="1"/>
</dbReference>
<dbReference type="AlphaFoldDB" id="A0A1N6SMS7"/>
<dbReference type="Gene3D" id="2.60.40.10">
    <property type="entry name" value="Immunoglobulins"/>
    <property type="match status" value="1"/>
</dbReference>
<sequence>MRNTILIFLGLVLLGCSEKKEEQPTEIYIPQTELISQVKNTIAGDAITFFFKTDAPNETYKLQIKNAYGSVLLKPNTNERENIEFNIPENFTRIAGPFHWKLVLKSEILEEGTHQIATNAQKATYVESYFGPRSITAGRNDFSMLTISPTDAYDNPLNNGTEITVKYQFLENIDELQITTDNFIAWYNVASTLKSGRILVTSECNGTTSKELATIVYPANAVNFSISASSAHTFADGNQIVTFVSDIIKDEYGNTVTNGTLVTFVIKNERNQYLYTVGTTINGVAEAKTLHPDQATTWEVQAFITGAAESNITTFKFKSAVKDYAVHFSKGNRNIDVGPFESFMKQLIPDGLLLQLDIYDANGEFIDTKKTTSKNGVSTIFLGEHFLEDGDYTLKLTAAGITKEFIINIHGETIK</sequence>
<dbReference type="Proteomes" id="UP000186953">
    <property type="component" value="Unassembled WGS sequence"/>
</dbReference>
<dbReference type="InterPro" id="IPR013783">
    <property type="entry name" value="Ig-like_fold"/>
</dbReference>
<dbReference type="EMBL" id="FTMA01000001">
    <property type="protein sequence ID" value="SIQ42341.1"/>
    <property type="molecule type" value="Genomic_DNA"/>
</dbReference>
<protein>
    <submittedName>
        <fullName evidence="1">Uncharacterized protein</fullName>
    </submittedName>
</protein>
<keyword evidence="2" id="KW-1185">Reference proteome</keyword>
<name>A0A1N6SMS7_9FLAO</name>
<evidence type="ECO:0000313" key="1">
    <source>
        <dbReference type="EMBL" id="SIQ42341.1"/>
    </source>
</evidence>
<proteinExistence type="predicted"/>
<dbReference type="RefSeq" id="WP_084182017.1">
    <property type="nucleotide sequence ID" value="NZ_FTMA01000001.1"/>
</dbReference>
<dbReference type="STRING" id="228959.SAMN05421797_1011723"/>
<dbReference type="OrthoDB" id="980944at2"/>